<dbReference type="Proteomes" id="UP001230649">
    <property type="component" value="Unassembled WGS sequence"/>
</dbReference>
<proteinExistence type="predicted"/>
<reference evidence="1" key="1">
    <citation type="submission" date="2023-04" db="EMBL/GenBank/DDBJ databases">
        <title>Draft Genome sequencing of Naganishia species isolated from polar environments using Oxford Nanopore Technology.</title>
        <authorList>
            <person name="Leo P."/>
            <person name="Venkateswaran K."/>
        </authorList>
    </citation>
    <scope>NUCLEOTIDE SEQUENCE</scope>
    <source>
        <strain evidence="1">MNA-CCFEE 5262</strain>
    </source>
</reference>
<protein>
    <submittedName>
        <fullName evidence="1">Uncharacterized protein</fullName>
    </submittedName>
</protein>
<evidence type="ECO:0000313" key="1">
    <source>
        <dbReference type="EMBL" id="KAJ9110578.1"/>
    </source>
</evidence>
<name>A0ACC2WGI3_9TREE</name>
<evidence type="ECO:0000313" key="2">
    <source>
        <dbReference type="Proteomes" id="UP001230649"/>
    </source>
</evidence>
<accession>A0ACC2WGI3</accession>
<keyword evidence="2" id="KW-1185">Reference proteome</keyword>
<organism evidence="1 2">
    <name type="scientific">Naganishia adeliensis</name>
    <dbReference type="NCBI Taxonomy" id="92952"/>
    <lineage>
        <taxon>Eukaryota</taxon>
        <taxon>Fungi</taxon>
        <taxon>Dikarya</taxon>
        <taxon>Basidiomycota</taxon>
        <taxon>Agaricomycotina</taxon>
        <taxon>Tremellomycetes</taxon>
        <taxon>Filobasidiales</taxon>
        <taxon>Filobasidiaceae</taxon>
        <taxon>Naganishia</taxon>
    </lineage>
</organism>
<sequence length="747" mass="80988">MLRTNKTGKKFAIARPVKPGAAANVPAQTPPSSAAQDVAGAVEFAGPVASTSSQTVNAGETDNVQRDETALPPTPDATQDRTDRVSNANISSDAVPPAPPAVSSPPAQTRPLFFPELTPPPTQAVLPPSESAQTRTTAPESSTHAIGCHAPSHAAAISLAPQMPNPFLHPEPPAPIATSSSTYGFAPPTSVPHHNAQLSSSRTVAPTQRETEAKQAEKDKRRLSRRKRQGLEGPGRRYRTAGESGEGEGEDGGESSAPAVEKRKRGRPKNPEGTAKKRKGGKGKEKDTEGDEATPVGDLDGEEDPEAQVMREEAEGRAGSEQTQSSTAEPLATALQPVGSEDRDDEEELDDTTIRRRGRQRKTVNDDIDLESAVPGQSVGSAIDPSSMTMAEIAAHPGYGRVSARGLELQARRIEIAREKREKLLRRKGREGTEDGSQARKSSEDEETNGPETTESAYNQLMKKQAQAEKDARAAAKAKRTHGGHESDPGNNGKDIDPDEEDDDDDINEGDTFRERNAAAQIRIENGNIIIDESSLQIDSGQALNDYDMGTMEIVEEHDKDRFINAFSYQRKPRGTRWTREETDLLFEKTREFGTSFDIIMHFFPGKTRKHIINQWNRMCKNNDPRADWAYDIAHRKTIDFSGLEKAANMTFSEQSIDQILEQQEAEMQSEVQALLGLVATDEGGGEGRQGSPSSSRGGGNGTDGESNRPMTPAEMARKKAKEKRLAKKAWKDQFGGAEEVVGTIDD</sequence>
<dbReference type="EMBL" id="JASBWS010000023">
    <property type="protein sequence ID" value="KAJ9110578.1"/>
    <property type="molecule type" value="Genomic_DNA"/>
</dbReference>
<comment type="caution">
    <text evidence="1">The sequence shown here is derived from an EMBL/GenBank/DDBJ whole genome shotgun (WGS) entry which is preliminary data.</text>
</comment>
<gene>
    <name evidence="1" type="ORF">QFC20_002907</name>
</gene>